<sequence>KLFHWTCHLVLQLFSIIRSLLSLERQPNLNTNLTHSCEAFASFFAEKLFLLRHDLPANLDTIKELEAPRLSLGPVLDHFDRISPADVDRLLRAGKPTTCPLDPCQSWLIRACPDEVRAPLGDIINLSLGTWTFPGELKEAVVHLFLKKTSLDPLDLTNYRPVLNLPFLGKVIERAVAEQLGGFLDETSALDPFQSGFRAGHGTETALVTLTDDLRRQLDRGGSGLLILLDLSAAFDLVDHELLDHCLADVGIQDTVLQWLCLFLSGRGQRVALGGELSSRHSLVCGVPQGAILSPMLFNIFMCPLAQLVWSFGLGCHQYADDTQLYLLMDGLPDSAPDTLIRCLDAVAGWSRGNRLKLNPSKTEVLWLGLDYMGLGGGNSHLLRGCN</sequence>
<protein>
    <recommendedName>
        <fullName evidence="2">Reverse transcriptase domain-containing protein</fullName>
    </recommendedName>
</protein>
<dbReference type="PANTHER" id="PTHR33332">
    <property type="entry name" value="REVERSE TRANSCRIPTASE DOMAIN-CONTAINING PROTEIN"/>
    <property type="match status" value="1"/>
</dbReference>
<keyword evidence="1" id="KW-0732">Signal</keyword>
<dbReference type="Pfam" id="PF00078">
    <property type="entry name" value="RVT_1"/>
    <property type="match status" value="1"/>
</dbReference>
<evidence type="ECO:0000259" key="2">
    <source>
        <dbReference type="PROSITE" id="PS50878"/>
    </source>
</evidence>
<proteinExistence type="predicted"/>
<dbReference type="InterPro" id="IPR043502">
    <property type="entry name" value="DNA/RNA_pol_sf"/>
</dbReference>
<organism evidence="3 4">
    <name type="scientific">Podarcis muralis</name>
    <name type="common">Wall lizard</name>
    <name type="synonym">Lacerta muralis</name>
    <dbReference type="NCBI Taxonomy" id="64176"/>
    <lineage>
        <taxon>Eukaryota</taxon>
        <taxon>Metazoa</taxon>
        <taxon>Chordata</taxon>
        <taxon>Craniata</taxon>
        <taxon>Vertebrata</taxon>
        <taxon>Euteleostomi</taxon>
        <taxon>Lepidosauria</taxon>
        <taxon>Squamata</taxon>
        <taxon>Bifurcata</taxon>
        <taxon>Unidentata</taxon>
        <taxon>Episquamata</taxon>
        <taxon>Laterata</taxon>
        <taxon>Lacertibaenia</taxon>
        <taxon>Lacertidae</taxon>
        <taxon>Podarcis</taxon>
    </lineage>
</organism>
<dbReference type="AlphaFoldDB" id="A0A670I3D4"/>
<evidence type="ECO:0000313" key="4">
    <source>
        <dbReference type="Proteomes" id="UP000472272"/>
    </source>
</evidence>
<dbReference type="InterPro" id="IPR000477">
    <property type="entry name" value="RT_dom"/>
</dbReference>
<dbReference type="PROSITE" id="PS50878">
    <property type="entry name" value="RT_POL"/>
    <property type="match status" value="1"/>
</dbReference>
<dbReference type="CDD" id="cd01650">
    <property type="entry name" value="RT_nLTR_like"/>
    <property type="match status" value="1"/>
</dbReference>
<feature type="signal peptide" evidence="1">
    <location>
        <begin position="1"/>
        <end position="22"/>
    </location>
</feature>
<dbReference type="SUPFAM" id="SSF56672">
    <property type="entry name" value="DNA/RNA polymerases"/>
    <property type="match status" value="1"/>
</dbReference>
<name>A0A670I3D4_PODMU</name>
<feature type="chain" id="PRO_5025542450" description="Reverse transcriptase domain-containing protein" evidence="1">
    <location>
        <begin position="23"/>
        <end position="387"/>
    </location>
</feature>
<keyword evidence="4" id="KW-1185">Reference proteome</keyword>
<evidence type="ECO:0000256" key="1">
    <source>
        <dbReference type="SAM" id="SignalP"/>
    </source>
</evidence>
<dbReference type="Ensembl" id="ENSPMRT00000006790.1">
    <property type="protein sequence ID" value="ENSPMRP00000006369.1"/>
    <property type="gene ID" value="ENSPMRG00000004318.1"/>
</dbReference>
<dbReference type="Proteomes" id="UP000472272">
    <property type="component" value="Chromosome 7"/>
</dbReference>
<reference evidence="3" key="3">
    <citation type="submission" date="2025-09" db="UniProtKB">
        <authorList>
            <consortium name="Ensembl"/>
        </authorList>
    </citation>
    <scope>IDENTIFICATION</scope>
</reference>
<dbReference type="OMA" id="HHSTEMA"/>
<dbReference type="GeneTree" id="ENSGT01150000286962"/>
<evidence type="ECO:0000313" key="3">
    <source>
        <dbReference type="Ensembl" id="ENSPMRP00000006369.1"/>
    </source>
</evidence>
<accession>A0A670I3D4</accession>
<reference evidence="3" key="2">
    <citation type="submission" date="2025-08" db="UniProtKB">
        <authorList>
            <consortium name="Ensembl"/>
        </authorList>
    </citation>
    <scope>IDENTIFICATION</scope>
</reference>
<reference evidence="3 4" key="1">
    <citation type="journal article" date="2019" name="Proc. Natl. Acad. Sci. U.S.A.">
        <title>Regulatory changes in pterin and carotenoid genes underlie balanced color polymorphisms in the wall lizard.</title>
        <authorList>
            <person name="Andrade P."/>
            <person name="Pinho C."/>
            <person name="Perez I de Lanuza G."/>
            <person name="Afonso S."/>
            <person name="Brejcha J."/>
            <person name="Rubin C.J."/>
            <person name="Wallerman O."/>
            <person name="Pereira P."/>
            <person name="Sabatino S.J."/>
            <person name="Bellati A."/>
            <person name="Pellitteri-Rosa D."/>
            <person name="Bosakova Z."/>
            <person name="Bunikis I."/>
            <person name="Carretero M.A."/>
            <person name="Feiner N."/>
            <person name="Marsik P."/>
            <person name="Pauperio F."/>
            <person name="Salvi D."/>
            <person name="Soler L."/>
            <person name="While G.M."/>
            <person name="Uller T."/>
            <person name="Font E."/>
            <person name="Andersson L."/>
            <person name="Carneiro M."/>
        </authorList>
    </citation>
    <scope>NUCLEOTIDE SEQUENCE</scope>
</reference>
<feature type="domain" description="Reverse transcriptase" evidence="2">
    <location>
        <begin position="126"/>
        <end position="377"/>
    </location>
</feature>